<evidence type="ECO:0000313" key="2">
    <source>
        <dbReference type="Proteomes" id="UP001234178"/>
    </source>
</evidence>
<gene>
    <name evidence="1" type="ORF">OUZ56_020510</name>
</gene>
<reference evidence="1 2" key="1">
    <citation type="journal article" date="2023" name="Nucleic Acids Res.">
        <title>The hologenome of Daphnia magna reveals possible DNA methylation and microbiome-mediated evolution of the host genome.</title>
        <authorList>
            <person name="Chaturvedi A."/>
            <person name="Li X."/>
            <person name="Dhandapani V."/>
            <person name="Marshall H."/>
            <person name="Kissane S."/>
            <person name="Cuenca-Cambronero M."/>
            <person name="Asole G."/>
            <person name="Calvet F."/>
            <person name="Ruiz-Romero M."/>
            <person name="Marangio P."/>
            <person name="Guigo R."/>
            <person name="Rago D."/>
            <person name="Mirbahai L."/>
            <person name="Eastwood N."/>
            <person name="Colbourne J.K."/>
            <person name="Zhou J."/>
            <person name="Mallon E."/>
            <person name="Orsini L."/>
        </authorList>
    </citation>
    <scope>NUCLEOTIDE SEQUENCE [LARGE SCALE GENOMIC DNA]</scope>
    <source>
        <strain evidence="1">LRV0_1</strain>
    </source>
</reference>
<name>A0ABQ9ZG60_9CRUS</name>
<keyword evidence="2" id="KW-1185">Reference proteome</keyword>
<accession>A0ABQ9ZG60</accession>
<organism evidence="1 2">
    <name type="scientific">Daphnia magna</name>
    <dbReference type="NCBI Taxonomy" id="35525"/>
    <lineage>
        <taxon>Eukaryota</taxon>
        <taxon>Metazoa</taxon>
        <taxon>Ecdysozoa</taxon>
        <taxon>Arthropoda</taxon>
        <taxon>Crustacea</taxon>
        <taxon>Branchiopoda</taxon>
        <taxon>Diplostraca</taxon>
        <taxon>Cladocera</taxon>
        <taxon>Anomopoda</taxon>
        <taxon>Daphniidae</taxon>
        <taxon>Daphnia</taxon>
    </lineage>
</organism>
<dbReference type="Proteomes" id="UP001234178">
    <property type="component" value="Unassembled WGS sequence"/>
</dbReference>
<protein>
    <submittedName>
        <fullName evidence="1">Uncharacterized protein</fullName>
    </submittedName>
</protein>
<proteinExistence type="predicted"/>
<evidence type="ECO:0000313" key="1">
    <source>
        <dbReference type="EMBL" id="KAK4011394.1"/>
    </source>
</evidence>
<comment type="caution">
    <text evidence="1">The sequence shown here is derived from an EMBL/GenBank/DDBJ whole genome shotgun (WGS) entry which is preliminary data.</text>
</comment>
<dbReference type="EMBL" id="JAOYFB010000003">
    <property type="protein sequence ID" value="KAK4011394.1"/>
    <property type="molecule type" value="Genomic_DNA"/>
</dbReference>
<sequence>MVRFLLKLELLFALKFEWWEMYLSSAARLYDVCSCHHMYLPKSLHALVLNFLNSRWPIDWMRWHKEISSSYASSLMVVVLQLNFCYRKVSFIMASWIDYPVDGLL</sequence>